<dbReference type="PANTHER" id="PTHR30314">
    <property type="entry name" value="CELL DIVISION PROTEIN FTSZ-RELATED"/>
    <property type="match status" value="1"/>
</dbReference>
<feature type="binding site" evidence="5">
    <location>
        <begin position="109"/>
        <end position="111"/>
    </location>
    <ligand>
        <name>GTP</name>
        <dbReference type="ChEBI" id="CHEBI:37565"/>
    </ligand>
</feature>
<feature type="binding site" evidence="5">
    <location>
        <begin position="22"/>
        <end position="26"/>
    </location>
    <ligand>
        <name>GTP</name>
        <dbReference type="ChEBI" id="CHEBI:37565"/>
    </ligand>
</feature>
<comment type="subcellular location">
    <subcellularLocation>
        <location evidence="5">Cytoplasm</location>
    </subcellularLocation>
    <text evidence="5">Assembles at midcell at the inner surface of the cytoplasmic membrane.</text>
</comment>
<evidence type="ECO:0000259" key="9">
    <source>
        <dbReference type="SMART" id="SM00864"/>
    </source>
</evidence>
<sequence>MGFVMENEGIDLAKIKVVGVGGGGGNALNCIVATGIQNVEYISVNTDAQALKNSKATTKIQIGQKLTHGLGAGGKPEIGEGAAQESKDEIQDTLKGADMIFITAGMGGGTGTGAAPVVAEIARDMGILTVAVVTKPFAFEGKRKLEQAERGIDALIRNVDSLVVIPNQKLLTGRENLTMRQSFALADDILKTAVLSVTELILRHGEINVDFADVKTIMSNAGYAHMAIGHGEGKDKVADAVQQVISSPLLETSIKGARRLLINVTMSEDFGTEEMANLTDTITKAAAEDVELIFGADFSEDLSDAIDVIVIASDFDDYNNPNAPEEDAEAEEESSDTGSKDTGSTSFYDGLWNDLFKR</sequence>
<dbReference type="InterPro" id="IPR003008">
    <property type="entry name" value="Tubulin_FtsZ_GTPase"/>
</dbReference>
<feature type="domain" description="Tubulin/FtsZ 2-layer sandwich" evidence="10">
    <location>
        <begin position="207"/>
        <end position="324"/>
    </location>
</feature>
<dbReference type="PANTHER" id="PTHR30314:SF3">
    <property type="entry name" value="MITOCHONDRIAL DIVISION PROTEIN FSZA"/>
    <property type="match status" value="1"/>
</dbReference>
<feature type="region of interest" description="Disordered" evidence="8">
    <location>
        <begin position="317"/>
        <end position="358"/>
    </location>
</feature>
<comment type="subunit">
    <text evidence="5">Homodimer. Polymerizes to form a dynamic ring structure in a strictly GTP-dependent manner. Interacts directly with several other division proteins.</text>
</comment>
<dbReference type="PRINTS" id="PR00423">
    <property type="entry name" value="CELLDVISFTSZ"/>
</dbReference>
<evidence type="ECO:0000256" key="3">
    <source>
        <dbReference type="ARBA" id="ARBA00023134"/>
    </source>
</evidence>
<protein>
    <recommendedName>
        <fullName evidence="5 6">Cell division protein FtsZ</fullName>
    </recommendedName>
</protein>
<dbReference type="GO" id="GO:0005525">
    <property type="term" value="F:GTP binding"/>
    <property type="evidence" value="ECO:0007669"/>
    <property type="project" value="UniProtKB-UniRule"/>
</dbReference>
<reference evidence="11" key="2">
    <citation type="journal article" date="2021" name="PeerJ">
        <title>Extensive microbial diversity within the chicken gut microbiome revealed by metagenomics and culture.</title>
        <authorList>
            <person name="Gilroy R."/>
            <person name="Ravi A."/>
            <person name="Getino M."/>
            <person name="Pursley I."/>
            <person name="Horton D.L."/>
            <person name="Alikhan N.F."/>
            <person name="Baker D."/>
            <person name="Gharbi K."/>
            <person name="Hall N."/>
            <person name="Watson M."/>
            <person name="Adriaenssens E.M."/>
            <person name="Foster-Nyarko E."/>
            <person name="Jarju S."/>
            <person name="Secka A."/>
            <person name="Antonio M."/>
            <person name="Oren A."/>
            <person name="Chaudhuri R.R."/>
            <person name="La Ragione R."/>
            <person name="Hildebrand F."/>
            <person name="Pallen M.J."/>
        </authorList>
    </citation>
    <scope>NUCLEOTIDE SEQUENCE</scope>
    <source>
        <strain evidence="11">CHK33-4379</strain>
    </source>
</reference>
<evidence type="ECO:0000256" key="6">
    <source>
        <dbReference type="NCBIfam" id="TIGR00065"/>
    </source>
</evidence>
<evidence type="ECO:0000256" key="5">
    <source>
        <dbReference type="HAMAP-Rule" id="MF_00909"/>
    </source>
</evidence>
<keyword evidence="2 5" id="KW-0547">Nucleotide-binding</keyword>
<feature type="domain" description="Tubulin/FtsZ GTPase" evidence="9">
    <location>
        <begin position="14"/>
        <end position="205"/>
    </location>
</feature>
<comment type="caution">
    <text evidence="11">The sequence shown here is derived from an EMBL/GenBank/DDBJ whole genome shotgun (WGS) entry which is preliminary data.</text>
</comment>
<gene>
    <name evidence="5 11" type="primary">ftsZ</name>
    <name evidence="11" type="ORF">IAC39_00345</name>
</gene>
<dbReference type="InterPro" id="IPR024757">
    <property type="entry name" value="FtsZ_C"/>
</dbReference>
<dbReference type="SMART" id="SM00865">
    <property type="entry name" value="Tubulin_C"/>
    <property type="match status" value="1"/>
</dbReference>
<evidence type="ECO:0000313" key="11">
    <source>
        <dbReference type="EMBL" id="HIT58166.1"/>
    </source>
</evidence>
<dbReference type="NCBIfam" id="TIGR00065">
    <property type="entry name" value="ftsZ"/>
    <property type="match status" value="1"/>
</dbReference>
<reference evidence="11" key="1">
    <citation type="submission" date="2020-10" db="EMBL/GenBank/DDBJ databases">
        <authorList>
            <person name="Gilroy R."/>
        </authorList>
    </citation>
    <scope>NUCLEOTIDE SEQUENCE</scope>
    <source>
        <strain evidence="11">CHK33-4379</strain>
    </source>
</reference>
<keyword evidence="3 5" id="KW-0342">GTP-binding</keyword>
<dbReference type="SUPFAM" id="SSF55307">
    <property type="entry name" value="Tubulin C-terminal domain-like"/>
    <property type="match status" value="1"/>
</dbReference>
<evidence type="ECO:0000256" key="7">
    <source>
        <dbReference type="RuleBase" id="RU000631"/>
    </source>
</evidence>
<dbReference type="AlphaFoldDB" id="A0A9D1GS22"/>
<dbReference type="SMART" id="SM00864">
    <property type="entry name" value="Tubulin"/>
    <property type="match status" value="1"/>
</dbReference>
<dbReference type="InterPro" id="IPR045061">
    <property type="entry name" value="FtsZ/CetZ"/>
</dbReference>
<dbReference type="InterPro" id="IPR008280">
    <property type="entry name" value="Tub_FtsZ_C"/>
</dbReference>
<dbReference type="InterPro" id="IPR018316">
    <property type="entry name" value="Tubulin/FtsZ_2-layer-sand-dom"/>
</dbReference>
<dbReference type="Pfam" id="PF12327">
    <property type="entry name" value="FtsZ_C"/>
    <property type="match status" value="1"/>
</dbReference>
<feature type="binding site" evidence="5">
    <location>
        <position position="140"/>
    </location>
    <ligand>
        <name>GTP</name>
        <dbReference type="ChEBI" id="CHEBI:37565"/>
    </ligand>
</feature>
<evidence type="ECO:0000256" key="1">
    <source>
        <dbReference type="ARBA" id="ARBA00009690"/>
    </source>
</evidence>
<comment type="function">
    <text evidence="5 7">Essential cell division protein that forms a contractile ring structure (Z ring) at the future cell division site. The regulation of the ring assembly controls the timing and the location of cell division. One of the functions of the FtsZ ring is to recruit other cell division proteins to the septum to produce a new cell wall between the dividing cells. Binds GTP and shows GTPase activity.</text>
</comment>
<dbReference type="InterPro" id="IPR000158">
    <property type="entry name" value="Cell_div_FtsZ"/>
</dbReference>
<dbReference type="Gene3D" id="3.40.50.1440">
    <property type="entry name" value="Tubulin/FtsZ, GTPase domain"/>
    <property type="match status" value="1"/>
</dbReference>
<dbReference type="FunFam" id="3.40.50.1440:FF:000001">
    <property type="entry name" value="Cell division protein FtsZ"/>
    <property type="match status" value="1"/>
</dbReference>
<keyword evidence="5 7" id="KW-0132">Cell division</keyword>
<accession>A0A9D1GS22</accession>
<dbReference type="SUPFAM" id="SSF52490">
    <property type="entry name" value="Tubulin nucleotide-binding domain-like"/>
    <property type="match status" value="1"/>
</dbReference>
<dbReference type="CDD" id="cd02201">
    <property type="entry name" value="FtsZ_type1"/>
    <property type="match status" value="1"/>
</dbReference>
<evidence type="ECO:0000256" key="4">
    <source>
        <dbReference type="ARBA" id="ARBA00023210"/>
    </source>
</evidence>
<dbReference type="GO" id="GO:0043093">
    <property type="term" value="P:FtsZ-dependent cytokinesis"/>
    <property type="evidence" value="ECO:0007669"/>
    <property type="project" value="UniProtKB-UniRule"/>
</dbReference>
<dbReference type="GO" id="GO:0000917">
    <property type="term" value="P:division septum assembly"/>
    <property type="evidence" value="ECO:0007669"/>
    <property type="project" value="UniProtKB-KW"/>
</dbReference>
<dbReference type="Pfam" id="PF00091">
    <property type="entry name" value="Tubulin"/>
    <property type="match status" value="1"/>
</dbReference>
<dbReference type="InterPro" id="IPR020805">
    <property type="entry name" value="Cell_div_FtsZ_CS"/>
</dbReference>
<name>A0A9D1GS22_9FIRM</name>
<feature type="compositionally biased region" description="Acidic residues" evidence="8">
    <location>
        <begin position="324"/>
        <end position="335"/>
    </location>
</feature>
<evidence type="ECO:0000256" key="2">
    <source>
        <dbReference type="ARBA" id="ARBA00022741"/>
    </source>
</evidence>
<evidence type="ECO:0000256" key="8">
    <source>
        <dbReference type="SAM" id="MobiDB-lite"/>
    </source>
</evidence>
<proteinExistence type="inferred from homology"/>
<evidence type="ECO:0000313" key="12">
    <source>
        <dbReference type="Proteomes" id="UP000824136"/>
    </source>
</evidence>
<dbReference type="PROSITE" id="PS01134">
    <property type="entry name" value="FTSZ_1"/>
    <property type="match status" value="1"/>
</dbReference>
<comment type="similarity">
    <text evidence="1 5 7">Belongs to the FtsZ family.</text>
</comment>
<dbReference type="Proteomes" id="UP000824136">
    <property type="component" value="Unassembled WGS sequence"/>
</dbReference>
<feature type="binding site" evidence="5">
    <location>
        <position position="187"/>
    </location>
    <ligand>
        <name>GTP</name>
        <dbReference type="ChEBI" id="CHEBI:37565"/>
    </ligand>
</feature>
<feature type="compositionally biased region" description="Low complexity" evidence="8">
    <location>
        <begin position="336"/>
        <end position="346"/>
    </location>
</feature>
<feature type="binding site" evidence="5">
    <location>
        <position position="144"/>
    </location>
    <ligand>
        <name>GTP</name>
        <dbReference type="ChEBI" id="CHEBI:37565"/>
    </ligand>
</feature>
<dbReference type="InterPro" id="IPR036525">
    <property type="entry name" value="Tubulin/FtsZ_GTPase_sf"/>
</dbReference>
<organism evidence="11 12">
    <name type="scientific">Candidatus Faeciplasma pullistercoris</name>
    <dbReference type="NCBI Taxonomy" id="2840800"/>
    <lineage>
        <taxon>Bacteria</taxon>
        <taxon>Bacillati</taxon>
        <taxon>Bacillota</taxon>
        <taxon>Clostridia</taxon>
        <taxon>Eubacteriales</taxon>
        <taxon>Oscillospiraceae</taxon>
        <taxon>Oscillospiraceae incertae sedis</taxon>
        <taxon>Candidatus Faeciplasma</taxon>
    </lineage>
</organism>
<dbReference type="GO" id="GO:0003924">
    <property type="term" value="F:GTPase activity"/>
    <property type="evidence" value="ECO:0007669"/>
    <property type="project" value="UniProtKB-UniRule"/>
</dbReference>
<dbReference type="GO" id="GO:0032153">
    <property type="term" value="C:cell division site"/>
    <property type="evidence" value="ECO:0007669"/>
    <property type="project" value="UniProtKB-UniRule"/>
</dbReference>
<keyword evidence="5 7" id="KW-0131">Cell cycle</keyword>
<dbReference type="PROSITE" id="PS01135">
    <property type="entry name" value="FTSZ_2"/>
    <property type="match status" value="1"/>
</dbReference>
<evidence type="ECO:0000259" key="10">
    <source>
        <dbReference type="SMART" id="SM00865"/>
    </source>
</evidence>
<dbReference type="HAMAP" id="MF_00909">
    <property type="entry name" value="FtsZ"/>
    <property type="match status" value="1"/>
</dbReference>
<dbReference type="GO" id="GO:0051258">
    <property type="term" value="P:protein polymerization"/>
    <property type="evidence" value="ECO:0007669"/>
    <property type="project" value="UniProtKB-UniRule"/>
</dbReference>
<dbReference type="EMBL" id="DVLL01000001">
    <property type="protein sequence ID" value="HIT58166.1"/>
    <property type="molecule type" value="Genomic_DNA"/>
</dbReference>
<keyword evidence="4 5" id="KW-0717">Septation</keyword>
<dbReference type="GO" id="GO:0005737">
    <property type="term" value="C:cytoplasm"/>
    <property type="evidence" value="ECO:0007669"/>
    <property type="project" value="UniProtKB-SubCell"/>
</dbReference>
<keyword evidence="5" id="KW-0963">Cytoplasm</keyword>